<dbReference type="CDD" id="cd00056">
    <property type="entry name" value="ENDO3c"/>
    <property type="match status" value="1"/>
</dbReference>
<sequence length="393" mass="45108">MSGRLPSSAWKSFPVCVKELRIDITLACGQSFRWKELKPGEWTGVIKDEVWKFKQTSTELFYQVFRRGTIIDNNINTNLSLNGNIKTIDVKPVIKKEILTISTEKLKGSSKKRKNTTTCPQPPKKLVLELKTEPFIEDKDIQTIQDYFQLNINLTQLYKKWAEADSNFEEISTNFPGIRILHQDPVENLFSFICSSNNHISRITSMVNHLCVNFGEEICEVDGQMYYQFPAISKLAADDIEQKLRDLGFGYRAKYINQTSKYIANNHTNEWLYSLRSLPYKDVKKALMKLCGVGAKVADCVCLMSMDQPGSIPVDTHVWQIAAGHYMPKLNDSKSLTDKLYDEIGDYFRGLWGEYAGWAHSVLFTADLKKFQDKFDSKRKVQNSKSKSKTKVK</sequence>
<reference evidence="15 16" key="1">
    <citation type="submission" date="2024-01" db="EMBL/GenBank/DDBJ databases">
        <title>The genome of the rayed Mediterranean limpet Patella caerulea (Linnaeus, 1758).</title>
        <authorList>
            <person name="Anh-Thu Weber A."/>
            <person name="Halstead-Nussloch G."/>
        </authorList>
    </citation>
    <scope>NUCLEOTIDE SEQUENCE [LARGE SCALE GENOMIC DNA]</scope>
    <source>
        <strain evidence="15">AATW-2023a</strain>
        <tissue evidence="15">Whole specimen</tissue>
    </source>
</reference>
<keyword evidence="9" id="KW-0511">Multifunctional enzyme</keyword>
<evidence type="ECO:0000256" key="7">
    <source>
        <dbReference type="ARBA" id="ARBA00023239"/>
    </source>
</evidence>
<proteinExistence type="inferred from homology"/>
<dbReference type="Pfam" id="PF00730">
    <property type="entry name" value="HhH-GPD"/>
    <property type="match status" value="1"/>
</dbReference>
<feature type="domain" description="HhH-GPD" evidence="14">
    <location>
        <begin position="194"/>
        <end position="367"/>
    </location>
</feature>
<organism evidence="15 16">
    <name type="scientific">Patella caerulea</name>
    <name type="common">Rayed Mediterranean limpet</name>
    <dbReference type="NCBI Taxonomy" id="87958"/>
    <lineage>
        <taxon>Eukaryota</taxon>
        <taxon>Metazoa</taxon>
        <taxon>Spiralia</taxon>
        <taxon>Lophotrochozoa</taxon>
        <taxon>Mollusca</taxon>
        <taxon>Gastropoda</taxon>
        <taxon>Patellogastropoda</taxon>
        <taxon>Patelloidea</taxon>
        <taxon>Patellidae</taxon>
        <taxon>Patella</taxon>
    </lineage>
</organism>
<comment type="similarity">
    <text evidence="2">Belongs to the type-1 OGG1 family.</text>
</comment>
<evidence type="ECO:0000256" key="2">
    <source>
        <dbReference type="ARBA" id="ARBA00010679"/>
    </source>
</evidence>
<dbReference type="SUPFAM" id="SSF48150">
    <property type="entry name" value="DNA-glycosylase"/>
    <property type="match status" value="1"/>
</dbReference>
<evidence type="ECO:0000256" key="12">
    <source>
        <dbReference type="ARBA" id="ARBA00044632"/>
    </source>
</evidence>
<dbReference type="AlphaFoldDB" id="A0AAN8Q3J9"/>
<accession>A0AAN8Q3J9</accession>
<gene>
    <name evidence="15" type="ORF">SNE40_001467</name>
</gene>
<comment type="caution">
    <text evidence="15">The sequence shown here is derived from an EMBL/GenBank/DDBJ whole genome shotgun (WGS) entry which is preliminary data.</text>
</comment>
<evidence type="ECO:0000256" key="1">
    <source>
        <dbReference type="ARBA" id="ARBA00004123"/>
    </source>
</evidence>
<dbReference type="InterPro" id="IPR011257">
    <property type="entry name" value="DNA_glycosylase"/>
</dbReference>
<evidence type="ECO:0000256" key="13">
    <source>
        <dbReference type="ARBA" id="ARBA00073127"/>
    </source>
</evidence>
<keyword evidence="10" id="KW-0326">Glycosidase</keyword>
<keyword evidence="7" id="KW-0456">Lyase</keyword>
<dbReference type="InterPro" id="IPR052054">
    <property type="entry name" value="Oxidative_DNA_repair_enzyme"/>
</dbReference>
<evidence type="ECO:0000313" key="15">
    <source>
        <dbReference type="EMBL" id="KAK6196197.1"/>
    </source>
</evidence>
<dbReference type="Gene3D" id="1.10.340.30">
    <property type="entry name" value="Hypothetical protein, domain 2"/>
    <property type="match status" value="1"/>
</dbReference>
<evidence type="ECO:0000256" key="11">
    <source>
        <dbReference type="ARBA" id="ARBA00025652"/>
    </source>
</evidence>
<dbReference type="GO" id="GO:0005634">
    <property type="term" value="C:nucleus"/>
    <property type="evidence" value="ECO:0007669"/>
    <property type="project" value="UniProtKB-SubCell"/>
</dbReference>
<keyword evidence="16" id="KW-1185">Reference proteome</keyword>
<evidence type="ECO:0000256" key="8">
    <source>
        <dbReference type="ARBA" id="ARBA00023242"/>
    </source>
</evidence>
<evidence type="ECO:0000256" key="10">
    <source>
        <dbReference type="ARBA" id="ARBA00023295"/>
    </source>
</evidence>
<evidence type="ECO:0000256" key="3">
    <source>
        <dbReference type="ARBA" id="ARBA00012720"/>
    </source>
</evidence>
<comment type="function">
    <text evidence="11">DNA repair enzyme that incises DNA at 8-oxoG residues. Excises 7,8-dihydro-8-oxoguanine and 2,6-diamino-4-hydroxy-5-N-methylformamidopyrimidine (FAPY) from damaged DNA. Has a beta-lyase activity that nicks DNA 3' to the lesion.</text>
</comment>
<dbReference type="Pfam" id="PF07934">
    <property type="entry name" value="OGG_N"/>
    <property type="match status" value="1"/>
</dbReference>
<dbReference type="GO" id="GO:0003684">
    <property type="term" value="F:damaged DNA binding"/>
    <property type="evidence" value="ECO:0007669"/>
    <property type="project" value="InterPro"/>
</dbReference>
<dbReference type="PANTHER" id="PTHR10242">
    <property type="entry name" value="8-OXOGUANINE DNA GLYCOSYLASE"/>
    <property type="match status" value="1"/>
</dbReference>
<dbReference type="GO" id="GO:0034039">
    <property type="term" value="F:8-oxo-7,8-dihydroguanine DNA N-glycosylase activity"/>
    <property type="evidence" value="ECO:0007669"/>
    <property type="project" value="TreeGrafter"/>
</dbReference>
<dbReference type="Gene3D" id="3.30.310.40">
    <property type="match status" value="1"/>
</dbReference>
<comment type="subcellular location">
    <subcellularLocation>
        <location evidence="1">Nucleus</location>
    </subcellularLocation>
</comment>
<dbReference type="InterPro" id="IPR003265">
    <property type="entry name" value="HhH-GPD_domain"/>
</dbReference>
<dbReference type="GO" id="GO:0140078">
    <property type="term" value="F:class I DNA-(apurinic or apyrimidinic site) endonuclease activity"/>
    <property type="evidence" value="ECO:0007669"/>
    <property type="project" value="UniProtKB-EC"/>
</dbReference>
<comment type="catalytic activity">
    <reaction evidence="12">
        <text>2'-deoxyribonucleotide-(2'-deoxyribose 5'-phosphate)-2'-deoxyribonucleotide-DNA = a 3'-end 2'-deoxyribonucleotide-(2,3-dehydro-2,3-deoxyribose 5'-phosphate)-DNA + a 5'-end 5'-phospho-2'-deoxyribonucleoside-DNA + H(+)</text>
        <dbReference type="Rhea" id="RHEA:66592"/>
        <dbReference type="Rhea" id="RHEA-COMP:13180"/>
        <dbReference type="Rhea" id="RHEA-COMP:16897"/>
        <dbReference type="Rhea" id="RHEA-COMP:17067"/>
        <dbReference type="ChEBI" id="CHEBI:15378"/>
        <dbReference type="ChEBI" id="CHEBI:136412"/>
        <dbReference type="ChEBI" id="CHEBI:157695"/>
        <dbReference type="ChEBI" id="CHEBI:167181"/>
        <dbReference type="EC" id="4.2.99.18"/>
    </reaction>
</comment>
<evidence type="ECO:0000259" key="14">
    <source>
        <dbReference type="SMART" id="SM00478"/>
    </source>
</evidence>
<evidence type="ECO:0000256" key="9">
    <source>
        <dbReference type="ARBA" id="ARBA00023268"/>
    </source>
</evidence>
<dbReference type="EMBL" id="JAZGQO010000001">
    <property type="protein sequence ID" value="KAK6196197.1"/>
    <property type="molecule type" value="Genomic_DNA"/>
</dbReference>
<dbReference type="EC" id="4.2.99.18" evidence="3"/>
<evidence type="ECO:0000256" key="6">
    <source>
        <dbReference type="ARBA" id="ARBA00023204"/>
    </source>
</evidence>
<evidence type="ECO:0000256" key="4">
    <source>
        <dbReference type="ARBA" id="ARBA00022763"/>
    </source>
</evidence>
<dbReference type="GO" id="GO:0006285">
    <property type="term" value="P:base-excision repair, AP site formation"/>
    <property type="evidence" value="ECO:0007669"/>
    <property type="project" value="TreeGrafter"/>
</dbReference>
<keyword evidence="4" id="KW-0227">DNA damage</keyword>
<dbReference type="GO" id="GO:0006289">
    <property type="term" value="P:nucleotide-excision repair"/>
    <property type="evidence" value="ECO:0007669"/>
    <property type="project" value="InterPro"/>
</dbReference>
<dbReference type="Gene3D" id="1.10.1670.10">
    <property type="entry name" value="Helix-hairpin-Helix base-excision DNA repair enzymes (C-terminal)"/>
    <property type="match status" value="1"/>
</dbReference>
<protein>
    <recommendedName>
        <fullName evidence="13">N-glycosylase/DNA lyase</fullName>
        <ecNumber evidence="3">4.2.99.18</ecNumber>
    </recommendedName>
</protein>
<dbReference type="FunFam" id="1.10.1670.10:FF:000005">
    <property type="entry name" value="N-glycosylase/DNA lyase OGG1"/>
    <property type="match status" value="1"/>
</dbReference>
<name>A0AAN8Q3J9_PATCE</name>
<dbReference type="PANTHER" id="PTHR10242:SF2">
    <property type="entry name" value="N-GLYCOSYLASE_DNA LYASE"/>
    <property type="match status" value="1"/>
</dbReference>
<evidence type="ECO:0000313" key="16">
    <source>
        <dbReference type="Proteomes" id="UP001347796"/>
    </source>
</evidence>
<dbReference type="InterPro" id="IPR012904">
    <property type="entry name" value="OGG_N"/>
</dbReference>
<dbReference type="SMART" id="SM00478">
    <property type="entry name" value="ENDO3c"/>
    <property type="match status" value="1"/>
</dbReference>
<keyword evidence="6" id="KW-0234">DNA repair</keyword>
<dbReference type="InterPro" id="IPR023170">
    <property type="entry name" value="HhH_base_excis_C"/>
</dbReference>
<evidence type="ECO:0000256" key="5">
    <source>
        <dbReference type="ARBA" id="ARBA00022801"/>
    </source>
</evidence>
<dbReference type="FunFam" id="1.10.340.30:FF:000006">
    <property type="entry name" value="N-glycosylase/DNA lyase isoform X2"/>
    <property type="match status" value="1"/>
</dbReference>
<dbReference type="Proteomes" id="UP001347796">
    <property type="component" value="Unassembled WGS sequence"/>
</dbReference>
<keyword evidence="5" id="KW-0378">Hydrolase</keyword>
<keyword evidence="8" id="KW-0539">Nucleus</keyword>
<dbReference type="SUPFAM" id="SSF55945">
    <property type="entry name" value="TATA-box binding protein-like"/>
    <property type="match status" value="1"/>
</dbReference>